<dbReference type="PROSITE" id="PS51007">
    <property type="entry name" value="CYTC"/>
    <property type="match status" value="2"/>
</dbReference>
<proteinExistence type="predicted"/>
<dbReference type="InterPro" id="IPR036909">
    <property type="entry name" value="Cyt_c-like_dom_sf"/>
</dbReference>
<evidence type="ECO:0000256" key="6">
    <source>
        <dbReference type="PROSITE-ProRule" id="PRU00433"/>
    </source>
</evidence>
<organism evidence="8 9">
    <name type="scientific">Carboxylicivirga mesophila</name>
    <dbReference type="NCBI Taxonomy" id="1166478"/>
    <lineage>
        <taxon>Bacteria</taxon>
        <taxon>Pseudomonadati</taxon>
        <taxon>Bacteroidota</taxon>
        <taxon>Bacteroidia</taxon>
        <taxon>Marinilabiliales</taxon>
        <taxon>Marinilabiliaceae</taxon>
        <taxon>Carboxylicivirga</taxon>
    </lineage>
</organism>
<dbReference type="InterPro" id="IPR051395">
    <property type="entry name" value="Cytochrome_c_Peroxidase/MauG"/>
</dbReference>
<evidence type="ECO:0000256" key="2">
    <source>
        <dbReference type="ARBA" id="ARBA00022723"/>
    </source>
</evidence>
<evidence type="ECO:0000256" key="1">
    <source>
        <dbReference type="ARBA" id="ARBA00022617"/>
    </source>
</evidence>
<dbReference type="PANTHER" id="PTHR30600:SF10">
    <property type="entry name" value="BLL6722 PROTEIN"/>
    <property type="match status" value="1"/>
</dbReference>
<evidence type="ECO:0000313" key="9">
    <source>
        <dbReference type="Proteomes" id="UP000721861"/>
    </source>
</evidence>
<dbReference type="Gene3D" id="1.10.760.10">
    <property type="entry name" value="Cytochrome c-like domain"/>
    <property type="match status" value="2"/>
</dbReference>
<dbReference type="InterPro" id="IPR015943">
    <property type="entry name" value="WD40/YVTN_repeat-like_dom_sf"/>
</dbReference>
<comment type="caution">
    <text evidence="8">The sequence shown here is derived from an EMBL/GenBank/DDBJ whole genome shotgun (WGS) entry which is preliminary data.</text>
</comment>
<protein>
    <submittedName>
        <fullName evidence="8">C-type cytochrome</fullName>
    </submittedName>
</protein>
<keyword evidence="9" id="KW-1185">Reference proteome</keyword>
<accession>A0ABS5K4Q5</accession>
<evidence type="ECO:0000259" key="7">
    <source>
        <dbReference type="PROSITE" id="PS51007"/>
    </source>
</evidence>
<keyword evidence="4" id="KW-0560">Oxidoreductase</keyword>
<dbReference type="InterPro" id="IPR009056">
    <property type="entry name" value="Cyt_c-like_dom"/>
</dbReference>
<dbReference type="Proteomes" id="UP000721861">
    <property type="component" value="Unassembled WGS sequence"/>
</dbReference>
<keyword evidence="3" id="KW-0732">Signal</keyword>
<dbReference type="InterPro" id="IPR011045">
    <property type="entry name" value="N2O_reductase_N"/>
</dbReference>
<evidence type="ECO:0000313" key="8">
    <source>
        <dbReference type="EMBL" id="MBS2209991.1"/>
    </source>
</evidence>
<dbReference type="RefSeq" id="WP_212224080.1">
    <property type="nucleotide sequence ID" value="NZ_JAGUCN010000001.1"/>
</dbReference>
<keyword evidence="5 6" id="KW-0408">Iron</keyword>
<keyword evidence="2 6" id="KW-0479">Metal-binding</keyword>
<name>A0ABS5K4Q5_9BACT</name>
<reference evidence="8 9" key="1">
    <citation type="journal article" date="2014" name="Int. J. Syst. Evol. Microbiol.">
        <title>Carboxylicivirga gen. nov. in the family Marinilabiliaceae with two novel species, Carboxylicivirga mesophila sp. nov. and Carboxylicivirga taeanensis sp. nov., and reclassification of Cytophaga fermentans as Saccharicrinis fermentans gen. nov., comb. nov.</title>
        <authorList>
            <person name="Yang S.H."/>
            <person name="Seo H.S."/>
            <person name="Woo J.H."/>
            <person name="Oh H.M."/>
            <person name="Jang H."/>
            <person name="Lee J.H."/>
            <person name="Kim S.J."/>
            <person name="Kwon K.K."/>
        </authorList>
    </citation>
    <scope>NUCLEOTIDE SEQUENCE [LARGE SCALE GENOMIC DNA]</scope>
    <source>
        <strain evidence="8 9">JCM 18290</strain>
    </source>
</reference>
<evidence type="ECO:0000256" key="5">
    <source>
        <dbReference type="ARBA" id="ARBA00023004"/>
    </source>
</evidence>
<dbReference type="EMBL" id="JAGUCN010000001">
    <property type="protein sequence ID" value="MBS2209991.1"/>
    <property type="molecule type" value="Genomic_DNA"/>
</dbReference>
<dbReference type="SUPFAM" id="SSF50974">
    <property type="entry name" value="Nitrous oxide reductase, N-terminal domain"/>
    <property type="match status" value="1"/>
</dbReference>
<dbReference type="SUPFAM" id="SSF46626">
    <property type="entry name" value="Cytochrome c"/>
    <property type="match status" value="2"/>
</dbReference>
<keyword evidence="1 6" id="KW-0349">Heme</keyword>
<evidence type="ECO:0000256" key="3">
    <source>
        <dbReference type="ARBA" id="ARBA00022729"/>
    </source>
</evidence>
<dbReference type="Gene3D" id="2.130.10.10">
    <property type="entry name" value="YVTN repeat-like/Quinoprotein amine dehydrogenase"/>
    <property type="match status" value="1"/>
</dbReference>
<evidence type="ECO:0000256" key="4">
    <source>
        <dbReference type="ARBA" id="ARBA00023002"/>
    </source>
</evidence>
<sequence>MKTAQIATLTIVLLCIVGNCHYLLGQHVVNAPLSTTDVASDETGEYLFLLQKTAKRLDLVSGKDYQMIHQWFFHDEPTGVVVKDGRAYVTSSFASGLVTVIDILSKEKIIEINVPMGATSPVLSHDGVKLYVCCQYNNSLLEIDLISNKVKRNVSLLREPAGAALSHDGKYLYVTNFLPAQRADVEVVTAKVSVVDTKTMKRVKDIALANGSNALRGICISSDGRYVFITHNLGRFQVPTSQLQQGWMNTSGLSIIHTASQSYLGTVLLDEPEYGAAGIWDVTCNADKMLISHSGTHDISVIDYAAFINKFEQTDKKEELSYDLRFFTDIRYRLKVVGNGPRSLLLDGVQAIVPTYFSDTLNVIDLVSQQIYAHALNPDLKETIERKGERIFNDASHCFQGWQSCNGCHPGDARTDGMNWDLLNDGIGNSKNCKSLLYAHQTAPSMITGIRPDAETAVRAGFRHIQFAEISEEDAKAVDAYLNSLRPLPSPYLVQGRLSEKAKRGKQVFQKASCNYCHSGTLYTDMQMHKIGTIEFEKGWDTPTLKEVWRTAPYLFDGRAESIETLIKDFKHGLEGQRLKKKEIEDLIEYVKSL</sequence>
<feature type="domain" description="Cytochrome c" evidence="7">
    <location>
        <begin position="500"/>
        <end position="594"/>
    </location>
</feature>
<feature type="domain" description="Cytochrome c" evidence="7">
    <location>
        <begin position="383"/>
        <end position="486"/>
    </location>
</feature>
<dbReference type="PANTHER" id="PTHR30600">
    <property type="entry name" value="CYTOCHROME C PEROXIDASE-RELATED"/>
    <property type="match status" value="1"/>
</dbReference>
<gene>
    <name evidence="8" type="ORF">KEM09_01150</name>
</gene>